<keyword evidence="1" id="KW-1133">Transmembrane helix</keyword>
<evidence type="ECO:0000256" key="1">
    <source>
        <dbReference type="SAM" id="Phobius"/>
    </source>
</evidence>
<evidence type="ECO:0000313" key="3">
    <source>
        <dbReference type="Proteomes" id="UP000649345"/>
    </source>
</evidence>
<feature type="transmembrane region" description="Helical" evidence="1">
    <location>
        <begin position="142"/>
        <end position="164"/>
    </location>
</feature>
<dbReference type="EMBL" id="JACOOR010000003">
    <property type="protein sequence ID" value="MBC5659321.1"/>
    <property type="molecule type" value="Genomic_DNA"/>
</dbReference>
<proteinExistence type="predicted"/>
<name>A0A923RMD5_9FIRM</name>
<evidence type="ECO:0008006" key="4">
    <source>
        <dbReference type="Google" id="ProtNLM"/>
    </source>
</evidence>
<keyword evidence="1" id="KW-0812">Transmembrane</keyword>
<protein>
    <recommendedName>
        <fullName evidence="4">HIRAN domain-containing protein</fullName>
    </recommendedName>
</protein>
<dbReference type="Proteomes" id="UP000649345">
    <property type="component" value="Unassembled WGS sequence"/>
</dbReference>
<dbReference type="AlphaFoldDB" id="A0A923RMD5"/>
<reference evidence="2" key="1">
    <citation type="submission" date="2020-08" db="EMBL/GenBank/DDBJ databases">
        <title>Genome public.</title>
        <authorList>
            <person name="Liu C."/>
            <person name="Sun Q."/>
        </authorList>
    </citation>
    <scope>NUCLEOTIDE SEQUENCE</scope>
    <source>
        <strain evidence="2">NSJ-68</strain>
    </source>
</reference>
<keyword evidence="1" id="KW-0472">Membrane</keyword>
<dbReference type="RefSeq" id="WP_186871689.1">
    <property type="nucleotide sequence ID" value="NZ_JACOOR010000003.1"/>
</dbReference>
<organism evidence="2 3">
    <name type="scientific">Anaerosacchariphilus hominis</name>
    <dbReference type="NCBI Taxonomy" id="2763017"/>
    <lineage>
        <taxon>Bacteria</taxon>
        <taxon>Bacillati</taxon>
        <taxon>Bacillota</taxon>
        <taxon>Clostridia</taxon>
        <taxon>Lachnospirales</taxon>
        <taxon>Lachnospiraceae</taxon>
        <taxon>Anaerosacchariphilus</taxon>
    </lineage>
</organism>
<accession>A0A923RMD5</accession>
<keyword evidence="3" id="KW-1185">Reference proteome</keyword>
<sequence length="189" mass="20003">MSELLKSMTTRVVGVSFDNDDGTSRQDIISGLSVGEALLLNYHEYENEPAYAVTDALGNCIGHVSKELAATIYQKYKDCYFAVSVDDITGGDSGLKYGCVINIDIYDSAPDFSQNESPIAATVDDSVSAPVQNAESIKTNRVYSVVFTVIGALLILVGLVLLLIAPLGGAVAIAGGVLSIIVGRKYKKS</sequence>
<feature type="transmembrane region" description="Helical" evidence="1">
    <location>
        <begin position="170"/>
        <end position="186"/>
    </location>
</feature>
<gene>
    <name evidence="2" type="ORF">H8S44_06015</name>
</gene>
<comment type="caution">
    <text evidence="2">The sequence shown here is derived from an EMBL/GenBank/DDBJ whole genome shotgun (WGS) entry which is preliminary data.</text>
</comment>
<evidence type="ECO:0000313" key="2">
    <source>
        <dbReference type="EMBL" id="MBC5659321.1"/>
    </source>
</evidence>